<dbReference type="SUPFAM" id="SSF69304">
    <property type="entry name" value="Tricorn protease N-terminal domain"/>
    <property type="match status" value="1"/>
</dbReference>
<keyword evidence="4 7" id="KW-0645">Protease</keyword>
<proteinExistence type="inferred from homology"/>
<reference evidence="12" key="1">
    <citation type="journal article" date="2020" name="mSystems">
        <title>Genome- and Community-Level Interaction Insights into Carbon Utilization and Element Cycling Functions of Hydrothermarchaeota in Hydrothermal Sediment.</title>
        <authorList>
            <person name="Zhou Z."/>
            <person name="Liu Y."/>
            <person name="Xu W."/>
            <person name="Pan J."/>
            <person name="Luo Z.H."/>
            <person name="Li M."/>
        </authorList>
    </citation>
    <scope>NUCLEOTIDE SEQUENCE [LARGE SCALE GENOMIC DNA]</scope>
    <source>
        <strain evidence="12">HyVt-456</strain>
    </source>
</reference>
<evidence type="ECO:0000256" key="7">
    <source>
        <dbReference type="PIRNR" id="PIRNR036421"/>
    </source>
</evidence>
<dbReference type="PANTHER" id="PTHR43253:SF1">
    <property type="entry name" value="TRICORN PROTEASE HOMOLOG 2-RELATED"/>
    <property type="match status" value="1"/>
</dbReference>
<dbReference type="GO" id="GO:0006508">
    <property type="term" value="P:proteolysis"/>
    <property type="evidence" value="ECO:0007669"/>
    <property type="project" value="UniProtKB-UniRule"/>
</dbReference>
<dbReference type="Pfam" id="PF14685">
    <property type="entry name" value="PDZ_Tricorn"/>
    <property type="match status" value="1"/>
</dbReference>
<dbReference type="InterPro" id="IPR015943">
    <property type="entry name" value="WD40/YVTN_repeat-like_dom_sf"/>
</dbReference>
<dbReference type="Gene3D" id="3.30.750.44">
    <property type="match status" value="1"/>
</dbReference>
<dbReference type="GO" id="GO:0005737">
    <property type="term" value="C:cytoplasm"/>
    <property type="evidence" value="ECO:0007669"/>
    <property type="project" value="UniProtKB-SubCell"/>
</dbReference>
<dbReference type="Proteomes" id="UP000886005">
    <property type="component" value="Unassembled WGS sequence"/>
</dbReference>
<dbReference type="SUPFAM" id="SSF82171">
    <property type="entry name" value="DPP6 N-terminal domain-like"/>
    <property type="match status" value="1"/>
</dbReference>
<feature type="active site" description="Charge relay system" evidence="8">
    <location>
        <position position="1019"/>
    </location>
</feature>
<evidence type="ECO:0000256" key="3">
    <source>
        <dbReference type="ARBA" id="ARBA00022490"/>
    </source>
</evidence>
<dbReference type="AlphaFoldDB" id="A0A7V1PU38"/>
<evidence type="ECO:0000313" key="12">
    <source>
        <dbReference type="EMBL" id="HED09987.1"/>
    </source>
</evidence>
<evidence type="ECO:0000259" key="11">
    <source>
        <dbReference type="SMART" id="SM00245"/>
    </source>
</evidence>
<dbReference type="Pfam" id="PF26549">
    <property type="entry name" value="Tricorn_N"/>
    <property type="match status" value="1"/>
</dbReference>
<feature type="active site" description="Nucleophile" evidence="8">
    <location>
        <position position="960"/>
    </location>
</feature>
<name>A0A7V1PU38_CALAY</name>
<evidence type="ECO:0000256" key="1">
    <source>
        <dbReference type="ARBA" id="ARBA00004496"/>
    </source>
</evidence>
<dbReference type="InterPro" id="IPR005151">
    <property type="entry name" value="Tail-specific_protease"/>
</dbReference>
<keyword evidence="6 7" id="KW-0720">Serine protease</keyword>
<dbReference type="EMBL" id="DRLD01000128">
    <property type="protein sequence ID" value="HED09987.1"/>
    <property type="molecule type" value="Genomic_DNA"/>
</dbReference>
<evidence type="ECO:0000256" key="5">
    <source>
        <dbReference type="ARBA" id="ARBA00022801"/>
    </source>
</evidence>
<protein>
    <recommendedName>
        <fullName evidence="7">Tricorn protease homolog</fullName>
        <ecNumber evidence="7">3.4.21.-</ecNumber>
    </recommendedName>
</protein>
<dbReference type="Gene3D" id="2.120.10.60">
    <property type="entry name" value="Tricorn protease N-terminal domain"/>
    <property type="match status" value="1"/>
</dbReference>
<comment type="caution">
    <text evidence="12">The sequence shown here is derived from an EMBL/GenBank/DDBJ whole genome shotgun (WGS) entry which is preliminary data.</text>
</comment>
<dbReference type="GO" id="GO:0008236">
    <property type="term" value="F:serine-type peptidase activity"/>
    <property type="evidence" value="ECO:0007669"/>
    <property type="project" value="UniProtKB-UniRule"/>
</dbReference>
<feature type="domain" description="Tail specific protease" evidence="11">
    <location>
        <begin position="837"/>
        <end position="1030"/>
    </location>
</feature>
<organism evidence="12">
    <name type="scientific">Caldithrix abyssi</name>
    <dbReference type="NCBI Taxonomy" id="187145"/>
    <lineage>
        <taxon>Bacteria</taxon>
        <taxon>Pseudomonadati</taxon>
        <taxon>Calditrichota</taxon>
        <taxon>Calditrichia</taxon>
        <taxon>Calditrichales</taxon>
        <taxon>Calditrichaceae</taxon>
        <taxon>Caldithrix</taxon>
    </lineage>
</organism>
<dbReference type="SUPFAM" id="SSF50156">
    <property type="entry name" value="PDZ domain-like"/>
    <property type="match status" value="1"/>
</dbReference>
<dbReference type="Pfam" id="PF14684">
    <property type="entry name" value="Tricorn_C1"/>
    <property type="match status" value="1"/>
</dbReference>
<dbReference type="Gene3D" id="2.130.10.10">
    <property type="entry name" value="YVTN repeat-like/Quinoprotein amine dehydrogenase"/>
    <property type="match status" value="1"/>
</dbReference>
<dbReference type="EC" id="3.4.21.-" evidence="7"/>
<comment type="subcellular location">
    <subcellularLocation>
        <location evidence="1 7">Cytoplasm</location>
    </subcellularLocation>
</comment>
<dbReference type="Gene3D" id="2.30.42.10">
    <property type="match status" value="1"/>
</dbReference>
<evidence type="ECO:0000256" key="2">
    <source>
        <dbReference type="ARBA" id="ARBA00008524"/>
    </source>
</evidence>
<evidence type="ECO:0000256" key="8">
    <source>
        <dbReference type="PIRSR" id="PIRSR036421-1"/>
    </source>
</evidence>
<dbReference type="SUPFAM" id="SSF52096">
    <property type="entry name" value="ClpP/crotonase"/>
    <property type="match status" value="1"/>
</dbReference>
<dbReference type="Pfam" id="PF03572">
    <property type="entry name" value="Peptidase_S41"/>
    <property type="match status" value="1"/>
</dbReference>
<keyword evidence="5 7" id="KW-0378">Hydrolase</keyword>
<comment type="similarity">
    <text evidence="2 7">Belongs to the peptidase S41B family.</text>
</comment>
<dbReference type="InterPro" id="IPR036034">
    <property type="entry name" value="PDZ_sf"/>
</dbReference>
<dbReference type="InterPro" id="IPR012393">
    <property type="entry name" value="Tricorn_protease"/>
</dbReference>
<dbReference type="CDD" id="cd07562">
    <property type="entry name" value="Peptidase_S41_TRI"/>
    <property type="match status" value="1"/>
</dbReference>
<keyword evidence="10" id="KW-0175">Coiled coil</keyword>
<evidence type="ECO:0000256" key="10">
    <source>
        <dbReference type="SAM" id="Coils"/>
    </source>
</evidence>
<dbReference type="PANTHER" id="PTHR43253">
    <property type="entry name" value="TRICORN PROTEASE HOMOLOG 2-RELATED"/>
    <property type="match status" value="1"/>
</dbReference>
<dbReference type="InterPro" id="IPR028204">
    <property type="entry name" value="Tricorn_C1"/>
</dbReference>
<dbReference type="InterPro" id="IPR029414">
    <property type="entry name" value="Tricorn_PDZ"/>
</dbReference>
<accession>A0A7V1PU38</accession>
<comment type="function">
    <text evidence="7">Degrades oligopeptides.</text>
</comment>
<keyword evidence="3 7" id="KW-0963">Cytoplasm</keyword>
<dbReference type="InterPro" id="IPR029045">
    <property type="entry name" value="ClpP/crotonase-like_dom_sf"/>
</dbReference>
<feature type="active site" description="Charge relay system" evidence="8">
    <location>
        <position position="737"/>
    </location>
</feature>
<gene>
    <name evidence="12" type="ORF">ENJ10_04820</name>
</gene>
<feature type="site" description="Transition state stabilizer; via amide nitrogen" evidence="9">
    <location>
        <position position="961"/>
    </location>
</feature>
<evidence type="ECO:0000256" key="9">
    <source>
        <dbReference type="PIRSR" id="PIRSR036421-3"/>
    </source>
</evidence>
<evidence type="ECO:0000256" key="4">
    <source>
        <dbReference type="ARBA" id="ARBA00022670"/>
    </source>
</evidence>
<dbReference type="PIRSF" id="PIRSF036421">
    <property type="entry name" value="Tricorn_protease"/>
    <property type="match status" value="1"/>
</dbReference>
<dbReference type="Pfam" id="PF26550">
    <property type="entry name" value="Tricorn_2nd"/>
    <property type="match status" value="1"/>
</dbReference>
<feature type="coiled-coil region" evidence="10">
    <location>
        <begin position="1034"/>
        <end position="1061"/>
    </location>
</feature>
<dbReference type="SMART" id="SM00245">
    <property type="entry name" value="TSPc"/>
    <property type="match status" value="1"/>
</dbReference>
<evidence type="ECO:0000256" key="6">
    <source>
        <dbReference type="ARBA" id="ARBA00022825"/>
    </source>
</evidence>
<sequence>MRLIFLLLTLVSFLFAQDEMRLLRFPAIHGQQIVFTFAGDLYTVHADGGTARKLTNHDGFEMFARFSPDGKTLAFTGQYDGNTEVYIMPAEGGAPTRLTYTATLGRDDVADRMGPNNIVMDWKNDGSQIAFRSRMRSFNSFNGSLYLVDLKGDLPEQIPVIRGGFLSFSPDDSKMAYNRVFREFRTWKRYRGGMADDIWIFDFNSHQLTNVTNNPAQDIIPMWIGDNIYFLSDRDKRMNLYVYNLKSKETRQLTHYKEFDIKFPSNDSRFIVYENGGYIYKFDTQSEKAEKVTIRIAEDFLSARPELKSVSKTIANYEISPDGKRALFGARGDVFTVPAKEGITRNLTQSPAVHERAAKWSPDGKWIAYISDKSGEDEIYIQAQDGLSPPVRITTDGNTYKYTLYWSPDSKKLLWGDRRQRLRYVDIRDKKIVDVVQSKVWEIREYDWSPDSRYITYTLPEAEVMNRIYIYSLKSKKSLPVTDGWYSSGNPHFSADGKYLYFTSNRDFNPVYSRTEWNHAYTDMARVYLITLSGKTASPFAPQNDEVSIKKSKKEKEKEDASSKVSIDFKDISGRIIGLPVKASNYFSLGSVAGKVFYQRHGRGDEKTHLLVYSLKDKKETDLGAVDGYEISADGKKMLVNASGAYAIMDIPSGPVKMDKKLNLADMQVWVNKKLEWTQIFNEAWRQMREFFYAPNMHGVDWKAVHDKYAQLLPYVKHRNDLTYILGEMVGELNVGHAYVGGGDRPKPKRIKMGLLGAQVVKDKSGYFKITRILKGQNWKEATRSPLTEVGVNAREGDFILAVNGVSTKGLNNLFTVLQNTAGKEVIIKLNSTPALKGARDVIIKPLADEAPLYYYNWVQENIEKVNKATGGKVGYVHIPDMGVNGLNEFAKHFYPQLRKKALIVDVRGNGGGNVSPMIIERLRREAVMIDIARNSIPETDPGQMIYGPMIALADEFSASDGDIFTYRFKAHKLGKVVGKRTWGGVVGIRGSLPFVDGGSLHKPEFSRYDLQGKQWIMEGVGVEPDIFVDNDPYKEYMGEDQQLNRAIEEILKELKTKEKTIPPVPPFPDKH</sequence>
<dbReference type="Gene3D" id="3.90.226.10">
    <property type="entry name" value="2-enoyl-CoA Hydratase, Chain A, domain 1"/>
    <property type="match status" value="1"/>
</dbReference>